<keyword evidence="1" id="KW-1185">Reference proteome</keyword>
<accession>A0A1I7V663</accession>
<dbReference type="WBParaSite" id="EN70_10309">
    <property type="protein sequence ID" value="EN70_10309"/>
    <property type="gene ID" value="EN70_10309"/>
</dbReference>
<reference evidence="2" key="2">
    <citation type="submission" date="2016-11" db="UniProtKB">
        <authorList>
            <consortium name="WormBaseParasite"/>
        </authorList>
    </citation>
    <scope>IDENTIFICATION</scope>
</reference>
<reference evidence="1" key="1">
    <citation type="submission" date="2012-04" db="EMBL/GenBank/DDBJ databases">
        <title>The Genome Sequence of Loa loa.</title>
        <authorList>
            <consortium name="The Broad Institute Genome Sequencing Platform"/>
            <consortium name="Broad Institute Genome Sequencing Center for Infectious Disease"/>
            <person name="Nutman T.B."/>
            <person name="Fink D.L."/>
            <person name="Russ C."/>
            <person name="Young S."/>
            <person name="Zeng Q."/>
            <person name="Gargeya S."/>
            <person name="Alvarado L."/>
            <person name="Berlin A."/>
            <person name="Chapman S.B."/>
            <person name="Chen Z."/>
            <person name="Freedman E."/>
            <person name="Gellesch M."/>
            <person name="Goldberg J."/>
            <person name="Griggs A."/>
            <person name="Gujja S."/>
            <person name="Heilman E.R."/>
            <person name="Heiman D."/>
            <person name="Howarth C."/>
            <person name="Mehta T."/>
            <person name="Neiman D."/>
            <person name="Pearson M."/>
            <person name="Roberts A."/>
            <person name="Saif S."/>
            <person name="Shea T."/>
            <person name="Shenoy N."/>
            <person name="Sisk P."/>
            <person name="Stolte C."/>
            <person name="Sykes S."/>
            <person name="White J."/>
            <person name="Yandava C."/>
            <person name="Haas B."/>
            <person name="Henn M.R."/>
            <person name="Nusbaum C."/>
            <person name="Birren B."/>
        </authorList>
    </citation>
    <scope>NUCLEOTIDE SEQUENCE [LARGE SCALE GENOMIC DNA]</scope>
</reference>
<sequence length="218" mass="25343">MRNDEKGKKAVVVLEIYKKDFESIVEQTKTQPKESTQQNIIKTVSLSTINLPQLPLPIFSGNSKKMEFRSSFEAAVHSQTIPRYTKIKLSIFLLEGRSKSLYNELHAIKRCDRKWKSIIESIERILRQLEAIGENLEHSSIETVIESKLPGWVLDKVYQQNGDDDTWSVTKFRQFLRRLVKRNDQVTRSQASTNGEQQFAKFKSKRLQRNVQKETTAL</sequence>
<evidence type="ECO:0000313" key="2">
    <source>
        <dbReference type="WBParaSite" id="EN70_10309"/>
    </source>
</evidence>
<organism evidence="1 2">
    <name type="scientific">Loa loa</name>
    <name type="common">Eye worm</name>
    <name type="synonym">Filaria loa</name>
    <dbReference type="NCBI Taxonomy" id="7209"/>
    <lineage>
        <taxon>Eukaryota</taxon>
        <taxon>Metazoa</taxon>
        <taxon>Ecdysozoa</taxon>
        <taxon>Nematoda</taxon>
        <taxon>Chromadorea</taxon>
        <taxon>Rhabditida</taxon>
        <taxon>Spirurina</taxon>
        <taxon>Spiruromorpha</taxon>
        <taxon>Filarioidea</taxon>
        <taxon>Onchocercidae</taxon>
        <taxon>Loa</taxon>
    </lineage>
</organism>
<name>A0A1I7V663_LOALO</name>
<evidence type="ECO:0000313" key="1">
    <source>
        <dbReference type="Proteomes" id="UP000095285"/>
    </source>
</evidence>
<dbReference type="Proteomes" id="UP000095285">
    <property type="component" value="Unassembled WGS sequence"/>
</dbReference>
<dbReference type="AlphaFoldDB" id="A0A1I7V663"/>
<protein>
    <submittedName>
        <fullName evidence="2">Uncharacterized protein</fullName>
    </submittedName>
</protein>
<proteinExistence type="predicted"/>